<dbReference type="NCBIfam" id="TIGR03930">
    <property type="entry name" value="WXG100_ESAT6"/>
    <property type="match status" value="1"/>
</dbReference>
<sequence>MSFQTDIQTMTNAANNVDRINGDVQGELSRLQGVVQDVASSWKGEAQHSFAGLMERWNENARELRDALQSIADNLRANASGFDDAEAQNVSAFNG</sequence>
<dbReference type="Pfam" id="PF06013">
    <property type="entry name" value="WXG100"/>
    <property type="match status" value="1"/>
</dbReference>
<dbReference type="Gene3D" id="1.10.287.1060">
    <property type="entry name" value="ESAT-6-like"/>
    <property type="match status" value="1"/>
</dbReference>
<gene>
    <name evidence="2" type="ORF">CUROG_08615</name>
</gene>
<dbReference type="RefSeq" id="WP_151903357.1">
    <property type="nucleotide sequence ID" value="NZ_CP045032.1"/>
</dbReference>
<name>A0A5J6Z9X9_9CORY</name>
<dbReference type="AlphaFoldDB" id="A0A5J6Z9X9"/>
<dbReference type="KEGG" id="cuo:CUROG_08615"/>
<evidence type="ECO:0000313" key="3">
    <source>
        <dbReference type="Proteomes" id="UP000326711"/>
    </source>
</evidence>
<dbReference type="InterPro" id="IPR010310">
    <property type="entry name" value="T7SS_ESAT-6-like"/>
</dbReference>
<dbReference type="SUPFAM" id="SSF140453">
    <property type="entry name" value="EsxAB dimer-like"/>
    <property type="match status" value="1"/>
</dbReference>
<reference evidence="3" key="1">
    <citation type="submission" date="2019-10" db="EMBL/GenBank/DDBJ databases">
        <title>Complete genome sequence of Corynebacterium urogenitalis DSM 108747, isolated from the genital tract of a cow.</title>
        <authorList>
            <person name="Ruckert C."/>
            <person name="Ballas P."/>
            <person name="Wagener K."/>
            <person name="Drillich M."/>
            <person name="Kaempfer P."/>
            <person name="Busse H.-J."/>
            <person name="Ehling-Schulz M."/>
        </authorList>
    </citation>
    <scope>NUCLEOTIDE SEQUENCE [LARGE SCALE GENOMIC DNA]</scope>
    <source>
        <strain evidence="3">LMM 1652</strain>
    </source>
</reference>
<dbReference type="EMBL" id="CP045032">
    <property type="protein sequence ID" value="QFQ03071.1"/>
    <property type="molecule type" value="Genomic_DNA"/>
</dbReference>
<protein>
    <recommendedName>
        <fullName evidence="1">ESAT-6-like protein</fullName>
    </recommendedName>
</protein>
<evidence type="ECO:0000313" key="2">
    <source>
        <dbReference type="EMBL" id="QFQ03071.1"/>
    </source>
</evidence>
<evidence type="ECO:0000256" key="1">
    <source>
        <dbReference type="RuleBase" id="RU362001"/>
    </source>
</evidence>
<keyword evidence="3" id="KW-1185">Reference proteome</keyword>
<proteinExistence type="inferred from homology"/>
<organism evidence="2 3">
    <name type="scientific">Corynebacterium urogenitale</name>
    <dbReference type="NCBI Taxonomy" id="2487892"/>
    <lineage>
        <taxon>Bacteria</taxon>
        <taxon>Bacillati</taxon>
        <taxon>Actinomycetota</taxon>
        <taxon>Actinomycetes</taxon>
        <taxon>Mycobacteriales</taxon>
        <taxon>Corynebacteriaceae</taxon>
        <taxon>Corynebacterium</taxon>
    </lineage>
</organism>
<dbReference type="Proteomes" id="UP000326711">
    <property type="component" value="Chromosome"/>
</dbReference>
<accession>A0A5J6Z9X9</accession>
<dbReference type="OrthoDB" id="4554345at2"/>
<comment type="similarity">
    <text evidence="1">Belongs to the WXG100 family.</text>
</comment>
<dbReference type="InterPro" id="IPR036689">
    <property type="entry name" value="ESAT-6-like_sf"/>
</dbReference>